<accession>A0A5R8KD54</accession>
<sequence length="390" mass="43030">MIILRIPSFVVALVFASGICSAQVQTPEGFEKRTFTELNQNYWHSADTFSLKVNIKNGTRSQHFRLHGVNSPEPDDQREAELTADSARFRLSTEQILLWGDHAKQAVRRTLQDGGTIYTKRVPAGEIQDRRYVYAIVLDSKGRDLAGLLIEAGLAAYDPDASPLTSSVTALPRSHEVAIRSRRGIWAHARAAIPALPVKPQPGASAAVLDPLPELDGKPWIVYEDGKLAEDYYSGDGDSFALTSKSPQSQRSSTQVWRLYAIDCPESDNQIPERVQSQARHFGVSTATVMNYGKRSATFAQRFLAQGPATVYTVREDARGASSKKRYYALVRVNGQDLGLALVREGLALSGSMPLPGKSRDALRFRQLLDKAESEAKAARRGIWQSSSQR</sequence>
<dbReference type="Pfam" id="PF00565">
    <property type="entry name" value="SNase"/>
    <property type="match status" value="2"/>
</dbReference>
<dbReference type="EMBL" id="VAUV01000009">
    <property type="protein sequence ID" value="TLD70236.1"/>
    <property type="molecule type" value="Genomic_DNA"/>
</dbReference>
<dbReference type="GO" id="GO:0004519">
    <property type="term" value="F:endonuclease activity"/>
    <property type="evidence" value="ECO:0007669"/>
    <property type="project" value="UniProtKB-KW"/>
</dbReference>
<keyword evidence="1" id="KW-0540">Nuclease</keyword>
<keyword evidence="7" id="KW-1185">Reference proteome</keyword>
<evidence type="ECO:0000256" key="1">
    <source>
        <dbReference type="ARBA" id="ARBA00022722"/>
    </source>
</evidence>
<dbReference type="SUPFAM" id="SSF50199">
    <property type="entry name" value="Staphylococcal nuclease"/>
    <property type="match status" value="2"/>
</dbReference>
<keyword evidence="3" id="KW-0378">Hydrolase</keyword>
<dbReference type="SMART" id="SM00318">
    <property type="entry name" value="SNc"/>
    <property type="match status" value="1"/>
</dbReference>
<keyword evidence="2" id="KW-0255">Endonuclease</keyword>
<keyword evidence="4" id="KW-0732">Signal</keyword>
<evidence type="ECO:0000256" key="2">
    <source>
        <dbReference type="ARBA" id="ARBA00022759"/>
    </source>
</evidence>
<name>A0A5R8KD54_9BACT</name>
<evidence type="ECO:0000256" key="4">
    <source>
        <dbReference type="SAM" id="SignalP"/>
    </source>
</evidence>
<dbReference type="Proteomes" id="UP000306196">
    <property type="component" value="Unassembled WGS sequence"/>
</dbReference>
<comment type="caution">
    <text evidence="6">The sequence shown here is derived from an EMBL/GenBank/DDBJ whole genome shotgun (WGS) entry which is preliminary data.</text>
</comment>
<evidence type="ECO:0000313" key="7">
    <source>
        <dbReference type="Proteomes" id="UP000306196"/>
    </source>
</evidence>
<dbReference type="PANTHER" id="PTHR12302:SF3">
    <property type="entry name" value="SERINE_THREONINE-PROTEIN KINASE 31"/>
    <property type="match status" value="1"/>
</dbReference>
<feature type="chain" id="PRO_5024449565" description="TNase-like domain-containing protein" evidence="4">
    <location>
        <begin position="23"/>
        <end position="390"/>
    </location>
</feature>
<dbReference type="OrthoDB" id="465137at2"/>
<protein>
    <recommendedName>
        <fullName evidence="5">TNase-like domain-containing protein</fullName>
    </recommendedName>
</protein>
<dbReference type="PROSITE" id="PS50830">
    <property type="entry name" value="TNASE_3"/>
    <property type="match status" value="1"/>
</dbReference>
<gene>
    <name evidence="6" type="ORF">FEM03_13705</name>
</gene>
<evidence type="ECO:0000256" key="3">
    <source>
        <dbReference type="ARBA" id="ARBA00022801"/>
    </source>
</evidence>
<evidence type="ECO:0000259" key="5">
    <source>
        <dbReference type="PROSITE" id="PS50830"/>
    </source>
</evidence>
<feature type="signal peptide" evidence="4">
    <location>
        <begin position="1"/>
        <end position="22"/>
    </location>
</feature>
<reference evidence="6 7" key="1">
    <citation type="submission" date="2019-05" db="EMBL/GenBank/DDBJ databases">
        <title>Verrucobacter flavum gen. nov., sp. nov. a new member of the family Verrucomicrobiaceae.</title>
        <authorList>
            <person name="Szuroczki S."/>
            <person name="Abbaszade G."/>
            <person name="Szabo A."/>
            <person name="Felfoldi T."/>
            <person name="Schumann P."/>
            <person name="Boka K."/>
            <person name="Keki Z."/>
            <person name="Toumi M."/>
            <person name="Toth E."/>
        </authorList>
    </citation>
    <scope>NUCLEOTIDE SEQUENCE [LARGE SCALE GENOMIC DNA]</scope>
    <source>
        <strain evidence="6 7">MG-N-17</strain>
    </source>
</reference>
<dbReference type="RefSeq" id="WP_138086835.1">
    <property type="nucleotide sequence ID" value="NZ_VAUV01000009.1"/>
</dbReference>
<dbReference type="GO" id="GO:0016787">
    <property type="term" value="F:hydrolase activity"/>
    <property type="evidence" value="ECO:0007669"/>
    <property type="project" value="UniProtKB-KW"/>
</dbReference>
<dbReference type="PANTHER" id="PTHR12302">
    <property type="entry name" value="EBNA2 BINDING PROTEIN P100"/>
    <property type="match status" value="1"/>
</dbReference>
<organism evidence="6 7">
    <name type="scientific">Phragmitibacter flavus</name>
    <dbReference type="NCBI Taxonomy" id="2576071"/>
    <lineage>
        <taxon>Bacteria</taxon>
        <taxon>Pseudomonadati</taxon>
        <taxon>Verrucomicrobiota</taxon>
        <taxon>Verrucomicrobiia</taxon>
        <taxon>Verrucomicrobiales</taxon>
        <taxon>Verrucomicrobiaceae</taxon>
        <taxon>Phragmitibacter</taxon>
    </lineage>
</organism>
<proteinExistence type="predicted"/>
<dbReference type="AlphaFoldDB" id="A0A5R8KD54"/>
<dbReference type="InterPro" id="IPR035437">
    <property type="entry name" value="SNase_OB-fold_sf"/>
</dbReference>
<dbReference type="Gene3D" id="2.40.50.90">
    <property type="match status" value="2"/>
</dbReference>
<feature type="domain" description="TNase-like" evidence="5">
    <location>
        <begin position="236"/>
        <end position="386"/>
    </location>
</feature>
<evidence type="ECO:0000313" key="6">
    <source>
        <dbReference type="EMBL" id="TLD70236.1"/>
    </source>
</evidence>
<dbReference type="InterPro" id="IPR016071">
    <property type="entry name" value="Staphylococal_nuclease_OB-fold"/>
</dbReference>